<dbReference type="AlphaFoldDB" id="A0A6G1H0L6"/>
<keyword evidence="2" id="KW-1185">Reference proteome</keyword>
<reference evidence="1" key="1">
    <citation type="journal article" date="2020" name="Stud. Mycol.">
        <title>101 Dothideomycetes genomes: a test case for predicting lifestyles and emergence of pathogens.</title>
        <authorList>
            <person name="Haridas S."/>
            <person name="Albert R."/>
            <person name="Binder M."/>
            <person name="Bloem J."/>
            <person name="Labutti K."/>
            <person name="Salamov A."/>
            <person name="Andreopoulos B."/>
            <person name="Baker S."/>
            <person name="Barry K."/>
            <person name="Bills G."/>
            <person name="Bluhm B."/>
            <person name="Cannon C."/>
            <person name="Castanera R."/>
            <person name="Culley D."/>
            <person name="Daum C."/>
            <person name="Ezra D."/>
            <person name="Gonzalez J."/>
            <person name="Henrissat B."/>
            <person name="Kuo A."/>
            <person name="Liang C."/>
            <person name="Lipzen A."/>
            <person name="Lutzoni F."/>
            <person name="Magnuson J."/>
            <person name="Mondo S."/>
            <person name="Nolan M."/>
            <person name="Ohm R."/>
            <person name="Pangilinan J."/>
            <person name="Park H.-J."/>
            <person name="Ramirez L."/>
            <person name="Alfaro M."/>
            <person name="Sun H."/>
            <person name="Tritt A."/>
            <person name="Yoshinaga Y."/>
            <person name="Zwiers L.-H."/>
            <person name="Turgeon B."/>
            <person name="Goodwin S."/>
            <person name="Spatafora J."/>
            <person name="Crous P."/>
            <person name="Grigoriev I."/>
        </authorList>
    </citation>
    <scope>NUCLEOTIDE SEQUENCE</scope>
    <source>
        <strain evidence="1">CBS 113979</strain>
    </source>
</reference>
<dbReference type="OrthoDB" id="417697at2759"/>
<evidence type="ECO:0000313" key="1">
    <source>
        <dbReference type="EMBL" id="KAF1986604.1"/>
    </source>
</evidence>
<proteinExistence type="predicted"/>
<protein>
    <recommendedName>
        <fullName evidence="3">Methyltransferase domain-containing protein</fullName>
    </recommendedName>
</protein>
<dbReference type="InterPro" id="IPR029063">
    <property type="entry name" value="SAM-dependent_MTases_sf"/>
</dbReference>
<evidence type="ECO:0000313" key="2">
    <source>
        <dbReference type="Proteomes" id="UP000800041"/>
    </source>
</evidence>
<dbReference type="Proteomes" id="UP000800041">
    <property type="component" value="Unassembled WGS sequence"/>
</dbReference>
<evidence type="ECO:0008006" key="3">
    <source>
        <dbReference type="Google" id="ProtNLM"/>
    </source>
</evidence>
<organism evidence="1 2">
    <name type="scientific">Aulographum hederae CBS 113979</name>
    <dbReference type="NCBI Taxonomy" id="1176131"/>
    <lineage>
        <taxon>Eukaryota</taxon>
        <taxon>Fungi</taxon>
        <taxon>Dikarya</taxon>
        <taxon>Ascomycota</taxon>
        <taxon>Pezizomycotina</taxon>
        <taxon>Dothideomycetes</taxon>
        <taxon>Pleosporomycetidae</taxon>
        <taxon>Aulographales</taxon>
        <taxon>Aulographaceae</taxon>
    </lineage>
</organism>
<gene>
    <name evidence="1" type="ORF">K402DRAFT_421073</name>
</gene>
<dbReference type="EMBL" id="ML977156">
    <property type="protein sequence ID" value="KAF1986604.1"/>
    <property type="molecule type" value="Genomic_DNA"/>
</dbReference>
<accession>A0A6G1H0L6</accession>
<name>A0A6G1H0L6_9PEZI</name>
<sequence>MSTQTAPKSIYTLNAGGAPSAEVNRLNKQQSMIQLVCPNIPPSVLAQLPPSPAIADVATGSAIWLLEVSTTLPSTAVLDGFDMGVAQFPSAESLPANVTLRVQNALDELPEEF</sequence>
<dbReference type="SUPFAM" id="SSF53335">
    <property type="entry name" value="S-adenosyl-L-methionine-dependent methyltransferases"/>
    <property type="match status" value="1"/>
</dbReference>